<evidence type="ECO:0000259" key="6">
    <source>
        <dbReference type="Pfam" id="PF00583"/>
    </source>
</evidence>
<evidence type="ECO:0000256" key="4">
    <source>
        <dbReference type="ARBA" id="ARBA00023315"/>
    </source>
</evidence>
<evidence type="ECO:0000313" key="8">
    <source>
        <dbReference type="EMBL" id="CAA7397326.1"/>
    </source>
</evidence>
<evidence type="ECO:0000313" key="9">
    <source>
        <dbReference type="Proteomes" id="UP000663760"/>
    </source>
</evidence>
<sequence length="463" mass="51795">MALKRREEEPSGDKKKKKRVGFSAIDSGIEANECIKIFLVRSEEEVGASSHNTVDPVDLNQFFGEDGKIYGYKGLKINVWLSIISFHACAEITFETSVDGGKGITDLEPCLQKLFGESLLEMKEFLQSFSSECQYIRNVVSNGTVVLCKAGEEDDTGSTIEVIRMGLNNLPVGTLYSRLVPLVLLFVEGGRSVDITDPGWDIYFVVKKTSDQTGDTLIELLGFATVYRFYHYPDSTRLRISQILVLPPYQGQGHGRHLIESVNSIAISENLHDVTAEEPSDYLQHLRLCMDSLRLLTFSPVRTAVTSAAAHLQEVNPPKKASKAQLAPPAHLAEDVRDKLKIGRKQLLRCWEVLLYLSVDPKDSKSLESFRSWVSDRVRDEILGKDFGGKEKQLVEVPNDYNPEMSFVVFMSQDGSEGSGRGQEQDQEELLNKVVDEEMEEIAESAKRVSSLRETQEVLHILG</sequence>
<dbReference type="EC" id="2.3.1.48" evidence="2"/>
<accession>A0A7I8KJ78</accession>
<gene>
    <name evidence="8" type="ORF">SI8410_06007991</name>
</gene>
<dbReference type="Gene3D" id="3.40.630.30">
    <property type="match status" value="1"/>
</dbReference>
<dbReference type="GO" id="GO:0004402">
    <property type="term" value="F:histone acetyltransferase activity"/>
    <property type="evidence" value="ECO:0007669"/>
    <property type="project" value="InterPro"/>
</dbReference>
<dbReference type="Pfam" id="PF10394">
    <property type="entry name" value="Hat1_N"/>
    <property type="match status" value="1"/>
</dbReference>
<organism evidence="8 9">
    <name type="scientific">Spirodela intermedia</name>
    <name type="common">Intermediate duckweed</name>
    <dbReference type="NCBI Taxonomy" id="51605"/>
    <lineage>
        <taxon>Eukaryota</taxon>
        <taxon>Viridiplantae</taxon>
        <taxon>Streptophyta</taxon>
        <taxon>Embryophyta</taxon>
        <taxon>Tracheophyta</taxon>
        <taxon>Spermatophyta</taxon>
        <taxon>Magnoliopsida</taxon>
        <taxon>Liliopsida</taxon>
        <taxon>Araceae</taxon>
        <taxon>Lemnoideae</taxon>
        <taxon>Spirodela</taxon>
    </lineage>
</organism>
<reference evidence="8" key="1">
    <citation type="submission" date="2020-02" db="EMBL/GenBank/DDBJ databases">
        <authorList>
            <person name="Scholz U."/>
            <person name="Mascher M."/>
            <person name="Fiebig A."/>
        </authorList>
    </citation>
    <scope>NUCLEOTIDE SEQUENCE</scope>
</reference>
<keyword evidence="4" id="KW-0012">Acyltransferase</keyword>
<dbReference type="GO" id="GO:0005634">
    <property type="term" value="C:nucleus"/>
    <property type="evidence" value="ECO:0007669"/>
    <property type="project" value="InterPro"/>
</dbReference>
<keyword evidence="9" id="KW-1185">Reference proteome</keyword>
<evidence type="ECO:0000259" key="7">
    <source>
        <dbReference type="Pfam" id="PF10394"/>
    </source>
</evidence>
<dbReference type="FunFam" id="3.40.630.30:FF:000077">
    <property type="entry name" value="Histone acetyltransferase type B catalytic subunit"/>
    <property type="match status" value="1"/>
</dbReference>
<feature type="domain" description="Histone acetyl transferase HAT1 N-terminal" evidence="7">
    <location>
        <begin position="29"/>
        <end position="188"/>
    </location>
</feature>
<evidence type="ECO:0000256" key="3">
    <source>
        <dbReference type="ARBA" id="ARBA00022679"/>
    </source>
</evidence>
<dbReference type="AlphaFoldDB" id="A0A7I8KJ78"/>
<dbReference type="InterPro" id="IPR019467">
    <property type="entry name" value="Hat1_N"/>
</dbReference>
<dbReference type="GO" id="GO:0000781">
    <property type="term" value="C:chromosome, telomeric region"/>
    <property type="evidence" value="ECO:0007669"/>
    <property type="project" value="GOC"/>
</dbReference>
<dbReference type="Proteomes" id="UP000663760">
    <property type="component" value="Chromosome 6"/>
</dbReference>
<dbReference type="InterPro" id="IPR037113">
    <property type="entry name" value="Hat1_N_sf"/>
</dbReference>
<name>A0A7I8KJ78_SPIIN</name>
<dbReference type="Gene3D" id="3.90.360.10">
    <property type="entry name" value="Histone acetyl transferase 1 (HAT1), N-terminal domain"/>
    <property type="match status" value="1"/>
</dbReference>
<keyword evidence="3" id="KW-0808">Transferase</keyword>
<evidence type="ECO:0000256" key="1">
    <source>
        <dbReference type="ARBA" id="ARBA00010543"/>
    </source>
</evidence>
<comment type="similarity">
    <text evidence="1">Belongs to the HAT1 family.</text>
</comment>
<protein>
    <recommendedName>
        <fullName evidence="2">histone acetyltransferase</fullName>
        <ecNumber evidence="2">2.3.1.48</ecNumber>
    </recommendedName>
</protein>
<evidence type="ECO:0000256" key="5">
    <source>
        <dbReference type="ARBA" id="ARBA00048017"/>
    </source>
</evidence>
<comment type="catalytic activity">
    <reaction evidence="5">
        <text>L-lysyl-[protein] + acetyl-CoA = N(6)-acetyl-L-lysyl-[protein] + CoA + H(+)</text>
        <dbReference type="Rhea" id="RHEA:45948"/>
        <dbReference type="Rhea" id="RHEA-COMP:9752"/>
        <dbReference type="Rhea" id="RHEA-COMP:10731"/>
        <dbReference type="ChEBI" id="CHEBI:15378"/>
        <dbReference type="ChEBI" id="CHEBI:29969"/>
        <dbReference type="ChEBI" id="CHEBI:57287"/>
        <dbReference type="ChEBI" id="CHEBI:57288"/>
        <dbReference type="ChEBI" id="CHEBI:61930"/>
        <dbReference type="EC" id="2.3.1.48"/>
    </reaction>
</comment>
<dbReference type="EMBL" id="LR746269">
    <property type="protein sequence ID" value="CAA7397326.1"/>
    <property type="molecule type" value="Genomic_DNA"/>
</dbReference>
<dbReference type="InterPro" id="IPR016181">
    <property type="entry name" value="Acyl_CoA_acyltransferase"/>
</dbReference>
<feature type="domain" description="N-acetyltransferase" evidence="6">
    <location>
        <begin position="219"/>
        <end position="275"/>
    </location>
</feature>
<dbReference type="InterPro" id="IPR000182">
    <property type="entry name" value="GNAT_dom"/>
</dbReference>
<evidence type="ECO:0000256" key="2">
    <source>
        <dbReference type="ARBA" id="ARBA00013184"/>
    </source>
</evidence>
<dbReference type="SUPFAM" id="SSF55729">
    <property type="entry name" value="Acyl-CoA N-acyltransferases (Nat)"/>
    <property type="match status" value="1"/>
</dbReference>
<dbReference type="PANTHER" id="PTHR12046">
    <property type="entry name" value="HISTONE ACETYLTRANSFERASE TYPE B CATALYTIC SUBUNIT"/>
    <property type="match status" value="1"/>
</dbReference>
<dbReference type="GO" id="GO:0031509">
    <property type="term" value="P:subtelomeric heterochromatin formation"/>
    <property type="evidence" value="ECO:0007669"/>
    <property type="project" value="InterPro"/>
</dbReference>
<proteinExistence type="inferred from homology"/>
<dbReference type="Pfam" id="PF00583">
    <property type="entry name" value="Acetyltransf_1"/>
    <property type="match status" value="1"/>
</dbReference>
<dbReference type="InterPro" id="IPR017380">
    <property type="entry name" value="Hist_AcTrfase_B-typ_cat-su"/>
</dbReference>
<dbReference type="CDD" id="cd04301">
    <property type="entry name" value="NAT_SF"/>
    <property type="match status" value="1"/>
</dbReference>
<dbReference type="OrthoDB" id="10253098at2759"/>